<dbReference type="AlphaFoldDB" id="A0A1F5W918"/>
<proteinExistence type="predicted"/>
<dbReference type="Gene3D" id="3.30.420.40">
    <property type="match status" value="2"/>
</dbReference>
<dbReference type="Proteomes" id="UP000178743">
    <property type="component" value="Unassembled WGS sequence"/>
</dbReference>
<comment type="caution">
    <text evidence="1">The sequence shown here is derived from an EMBL/GenBank/DDBJ whole genome shotgun (WGS) entry which is preliminary data.</text>
</comment>
<reference evidence="1 2" key="1">
    <citation type="journal article" date="2016" name="Nat. Commun.">
        <title>Thousands of microbial genomes shed light on interconnected biogeochemical processes in an aquifer system.</title>
        <authorList>
            <person name="Anantharaman K."/>
            <person name="Brown C.T."/>
            <person name="Hug L.A."/>
            <person name="Sharon I."/>
            <person name="Castelle C.J."/>
            <person name="Probst A.J."/>
            <person name="Thomas B.C."/>
            <person name="Singh A."/>
            <person name="Wilkins M.J."/>
            <person name="Karaoz U."/>
            <person name="Brodie E.L."/>
            <person name="Williams K.H."/>
            <person name="Hubbard S.S."/>
            <person name="Banfield J.F."/>
        </authorList>
    </citation>
    <scope>NUCLEOTIDE SEQUENCE [LARGE SCALE GENOMIC DNA]</scope>
</reference>
<dbReference type="EMBL" id="MFHP01000024">
    <property type="protein sequence ID" value="OGF72149.1"/>
    <property type="molecule type" value="Genomic_DNA"/>
</dbReference>
<gene>
    <name evidence="1" type="ORF">A3C05_02900</name>
</gene>
<dbReference type="Pfam" id="PF11104">
    <property type="entry name" value="PilM_2"/>
    <property type="match status" value="1"/>
</dbReference>
<evidence type="ECO:0008006" key="3">
    <source>
        <dbReference type="Google" id="ProtNLM"/>
    </source>
</evidence>
<dbReference type="InterPro" id="IPR043129">
    <property type="entry name" value="ATPase_NBD"/>
</dbReference>
<dbReference type="PANTHER" id="PTHR32432">
    <property type="entry name" value="CELL DIVISION PROTEIN FTSA-RELATED"/>
    <property type="match status" value="1"/>
</dbReference>
<protein>
    <recommendedName>
        <fullName evidence="3">SHS2 domain-containing protein</fullName>
    </recommendedName>
</protein>
<dbReference type="CDD" id="cd24049">
    <property type="entry name" value="ASKHA_NBD_PilM"/>
    <property type="match status" value="1"/>
</dbReference>
<dbReference type="InterPro" id="IPR005883">
    <property type="entry name" value="PilM"/>
</dbReference>
<organism evidence="1 2">
    <name type="scientific">Candidatus Giovannonibacteria bacterium RIFCSPHIGHO2_02_FULL_45_40</name>
    <dbReference type="NCBI Taxonomy" id="1798337"/>
    <lineage>
        <taxon>Bacteria</taxon>
        <taxon>Candidatus Giovannoniibacteriota</taxon>
    </lineage>
</organism>
<dbReference type="PANTHER" id="PTHR32432:SF3">
    <property type="entry name" value="ETHANOLAMINE UTILIZATION PROTEIN EUTJ"/>
    <property type="match status" value="1"/>
</dbReference>
<dbReference type="Gene3D" id="3.30.1490.300">
    <property type="match status" value="1"/>
</dbReference>
<evidence type="ECO:0000313" key="2">
    <source>
        <dbReference type="Proteomes" id="UP000178743"/>
    </source>
</evidence>
<evidence type="ECO:0000313" key="1">
    <source>
        <dbReference type="EMBL" id="OGF72149.1"/>
    </source>
</evidence>
<dbReference type="SUPFAM" id="SSF53067">
    <property type="entry name" value="Actin-like ATPase domain"/>
    <property type="match status" value="1"/>
</dbReference>
<name>A0A1F5W918_9BACT</name>
<dbReference type="InterPro" id="IPR050696">
    <property type="entry name" value="FtsA/MreB"/>
</dbReference>
<accession>A0A1F5W918</accession>
<sequence length="361" mass="39950">MLIPIPSFLRLPIYAFELSDKSYKYLRLKEVRSGVVVDDFGEGEIATGVIERGEIKKKEVLAALLKELFAKKNIKFVAVSLPEEKGFLENVQLTGIKAETEIRQALELQLEEHIPLPPSEVVFDYTLARKEKNHFDTVISAFPKMLVDSYSEVFYSAGALPVLVESELVAAVRSLIPKNFAATTIVMDWGKTRISFSIIENGVLRFASTAPIGGETLDEAISKTLNVDLKKARELKLKSGFLPASPSQGGQNQDSLPVFQAIVPVITAIREEVGKYIKYWQTHSESKEAPAKLFLSGGDANLLGLAAYLQQELNIPVQLADPWANVSFPKNYLPDLERQDAIRFVASIGLSLAALDKEKNI</sequence>